<dbReference type="AlphaFoldDB" id="A0A250XFV9"/>
<keyword evidence="4" id="KW-1185">Reference proteome</keyword>
<proteinExistence type="predicted"/>
<organism evidence="3 4">
    <name type="scientific">Chlamydomonas eustigma</name>
    <dbReference type="NCBI Taxonomy" id="1157962"/>
    <lineage>
        <taxon>Eukaryota</taxon>
        <taxon>Viridiplantae</taxon>
        <taxon>Chlorophyta</taxon>
        <taxon>core chlorophytes</taxon>
        <taxon>Chlorophyceae</taxon>
        <taxon>CS clade</taxon>
        <taxon>Chlamydomonadales</taxon>
        <taxon>Chlamydomonadaceae</taxon>
        <taxon>Chlamydomonas</taxon>
    </lineage>
</organism>
<accession>A0A250XFV9</accession>
<reference evidence="3 4" key="1">
    <citation type="submission" date="2017-08" db="EMBL/GenBank/DDBJ databases">
        <title>Acidophilic green algal genome provides insights into adaptation to an acidic environment.</title>
        <authorList>
            <person name="Hirooka S."/>
            <person name="Hirose Y."/>
            <person name="Kanesaki Y."/>
            <person name="Higuchi S."/>
            <person name="Fujiwara T."/>
            <person name="Onuma R."/>
            <person name="Era A."/>
            <person name="Ohbayashi R."/>
            <person name="Uzuka A."/>
            <person name="Nozaki H."/>
            <person name="Yoshikawa H."/>
            <person name="Miyagishima S.Y."/>
        </authorList>
    </citation>
    <scope>NUCLEOTIDE SEQUENCE [LARGE SCALE GENOMIC DNA]</scope>
    <source>
        <strain evidence="3 4">NIES-2499</strain>
    </source>
</reference>
<dbReference type="OrthoDB" id="443981at2759"/>
<gene>
    <name evidence="3" type="ORF">CEUSTIGMA_g9230.t1</name>
</gene>
<dbReference type="GO" id="GO:0035091">
    <property type="term" value="F:phosphatidylinositol binding"/>
    <property type="evidence" value="ECO:0007669"/>
    <property type="project" value="TreeGrafter"/>
</dbReference>
<dbReference type="EMBL" id="BEGY01000070">
    <property type="protein sequence ID" value="GAX81802.1"/>
    <property type="molecule type" value="Genomic_DNA"/>
</dbReference>
<dbReference type="Pfam" id="PF04366">
    <property type="entry name" value="Ysc84"/>
    <property type="match status" value="1"/>
</dbReference>
<evidence type="ECO:0000256" key="1">
    <source>
        <dbReference type="SAM" id="MobiDB-lite"/>
    </source>
</evidence>
<evidence type="ECO:0000259" key="2">
    <source>
        <dbReference type="Pfam" id="PF04366"/>
    </source>
</evidence>
<dbReference type="PANTHER" id="PTHR15629:SF2">
    <property type="entry name" value="SH3 DOMAIN-CONTAINING YSC84-LIKE PROTEIN 1"/>
    <property type="match status" value="1"/>
</dbReference>
<dbReference type="Proteomes" id="UP000232323">
    <property type="component" value="Unassembled WGS sequence"/>
</dbReference>
<dbReference type="InterPro" id="IPR051702">
    <property type="entry name" value="SH3_domain_YSC84-like"/>
</dbReference>
<dbReference type="CDD" id="cd11524">
    <property type="entry name" value="SYLF"/>
    <property type="match status" value="1"/>
</dbReference>
<dbReference type="STRING" id="1157962.A0A250XFV9"/>
<dbReference type="InterPro" id="IPR007461">
    <property type="entry name" value="Ysc84_actin-binding"/>
</dbReference>
<feature type="domain" description="Ysc84 actin-binding" evidence="2">
    <location>
        <begin position="123"/>
        <end position="248"/>
    </location>
</feature>
<comment type="caution">
    <text evidence="3">The sequence shown here is derived from an EMBL/GenBank/DDBJ whole genome shotgun (WGS) entry which is preliminary data.</text>
</comment>
<evidence type="ECO:0000313" key="4">
    <source>
        <dbReference type="Proteomes" id="UP000232323"/>
    </source>
</evidence>
<dbReference type="PANTHER" id="PTHR15629">
    <property type="entry name" value="SH3YL1 PROTEIN"/>
    <property type="match status" value="1"/>
</dbReference>
<feature type="compositionally biased region" description="Basic and acidic residues" evidence="1">
    <location>
        <begin position="1"/>
        <end position="12"/>
    </location>
</feature>
<feature type="region of interest" description="Disordered" evidence="1">
    <location>
        <begin position="1"/>
        <end position="21"/>
    </location>
</feature>
<protein>
    <recommendedName>
        <fullName evidence="2">Ysc84 actin-binding domain-containing protein</fullName>
    </recommendedName>
</protein>
<sequence>MTSVEGAHKDVNPTDDSNEEHVFYGGHHESEILAELDNKRAMLDIHKNPLLVSILNSCEMLKALDEKGELPLTHLVHSRALIFLKAEKVGFGISITQGYGLMIARAPHRPSGWSAPLPIKVDGFSVGAVIGFSSQESIVCLANDDDVNSFKAEKKAMKLGVDIGLSLMDKFDQHMGYDTQNMQAAEQINSKAFTINKGVLFDVAFKGVSVESDFEDIEASYGKSVSAADILNGEVSPPREATILYNLLLNYIDRYSAPVK</sequence>
<evidence type="ECO:0000313" key="3">
    <source>
        <dbReference type="EMBL" id="GAX81802.1"/>
    </source>
</evidence>
<name>A0A250XFV9_9CHLO</name>